<name>A0A853F6X8_9GAMM</name>
<gene>
    <name evidence="1" type="ORF">H0A76_10630</name>
</gene>
<reference evidence="1 2" key="1">
    <citation type="submission" date="2020-05" db="EMBL/GenBank/DDBJ databases">
        <title>Horizontal transmission and recombination maintain forever young bacterial symbiont genomes.</title>
        <authorList>
            <person name="Russell S.L."/>
            <person name="Pepper-Tunick E."/>
            <person name="Svedberg J."/>
            <person name="Byrne A."/>
            <person name="Ruelas Castillo J."/>
            <person name="Vollmers C."/>
            <person name="Beinart R.A."/>
            <person name="Corbett-Detig R."/>
        </authorList>
    </citation>
    <scope>NUCLEOTIDE SEQUENCE [LARGE SCALE GENOMIC DNA]</scope>
    <source>
        <strain evidence="1">455</strain>
    </source>
</reference>
<evidence type="ECO:0000313" key="1">
    <source>
        <dbReference type="EMBL" id="NYT28279.1"/>
    </source>
</evidence>
<dbReference type="Proteomes" id="UP000568751">
    <property type="component" value="Unassembled WGS sequence"/>
</dbReference>
<evidence type="ECO:0000313" key="2">
    <source>
        <dbReference type="Proteomes" id="UP000568751"/>
    </source>
</evidence>
<proteinExistence type="predicted"/>
<protein>
    <submittedName>
        <fullName evidence="1">DUF2607 family protein</fullName>
    </submittedName>
</protein>
<dbReference type="AlphaFoldDB" id="A0A853F6X8"/>
<accession>A0A853F6X8</accession>
<comment type="caution">
    <text evidence="1">The sequence shown here is derived from an EMBL/GenBank/DDBJ whole genome shotgun (WGS) entry which is preliminary data.</text>
</comment>
<dbReference type="EMBL" id="JACCHT010000002">
    <property type="protein sequence ID" value="NYT28279.1"/>
    <property type="molecule type" value="Genomic_DNA"/>
</dbReference>
<organism evidence="1 2">
    <name type="scientific">Candidatus Thiodubiliella endoseptemdiera</name>
    <dbReference type="NCBI Taxonomy" id="2738886"/>
    <lineage>
        <taxon>Bacteria</taxon>
        <taxon>Pseudomonadati</taxon>
        <taxon>Pseudomonadota</taxon>
        <taxon>Gammaproteobacteria</taxon>
        <taxon>Candidatus Pseudothioglobaceae</taxon>
        <taxon>Candidatus Thiodubiliella</taxon>
    </lineage>
</organism>
<sequence>MVALISILLLIGQFGVLFHAVDHSFHEEDQSCQIFQQCERLGDGLISPMLQLTILVSRVQSIPQIVSIWLSLPQSAYFSRAPPSLL</sequence>